<protein>
    <submittedName>
        <fullName evidence="3">Alpha-D-phosphohexomutase, alpha/beta/alpha domain protein I domain protein</fullName>
        <ecNumber evidence="3">5.4.2.-</ecNumber>
    </submittedName>
</protein>
<sequence length="101" mass="10451">MSDLIISVSGLRGIVGESFTPDVAVRFVGAYASKLPAGPIVVGRDGRSSGIMLKQAIIAALTACGRDCIDADVAATPTVGVLVRQRTPQVLYRLSASPQLP</sequence>
<dbReference type="AlphaFoldDB" id="M5RCG6"/>
<keyword evidence="3" id="KW-0413">Isomerase</keyword>
<dbReference type="SUPFAM" id="SSF53738">
    <property type="entry name" value="Phosphoglucomutase, first 3 domains"/>
    <property type="match status" value="1"/>
</dbReference>
<accession>M5RCG6</accession>
<reference evidence="3 4" key="1">
    <citation type="journal article" date="2013" name="Mar. Genomics">
        <title>Expression of sulfatases in Rhodopirellula baltica and the diversity of sulfatases in the genus Rhodopirellula.</title>
        <authorList>
            <person name="Wegner C.E."/>
            <person name="Richter-Heitmann T."/>
            <person name="Klindworth A."/>
            <person name="Klockow C."/>
            <person name="Richter M."/>
            <person name="Achstetter T."/>
            <person name="Glockner F.O."/>
            <person name="Harder J."/>
        </authorList>
    </citation>
    <scope>NUCLEOTIDE SEQUENCE [LARGE SCALE GENOMIC DNA]</scope>
    <source>
        <strain evidence="3 4">SM1</strain>
    </source>
</reference>
<dbReference type="Proteomes" id="UP000011991">
    <property type="component" value="Unassembled WGS sequence"/>
</dbReference>
<evidence type="ECO:0000259" key="2">
    <source>
        <dbReference type="Pfam" id="PF02878"/>
    </source>
</evidence>
<dbReference type="EMBL" id="ANOG01000865">
    <property type="protein sequence ID" value="EMI17075.1"/>
    <property type="molecule type" value="Genomic_DNA"/>
</dbReference>
<dbReference type="GO" id="GO:0005975">
    <property type="term" value="P:carbohydrate metabolic process"/>
    <property type="evidence" value="ECO:0007669"/>
    <property type="project" value="InterPro"/>
</dbReference>
<keyword evidence="4" id="KW-1185">Reference proteome</keyword>
<dbReference type="InterPro" id="IPR016055">
    <property type="entry name" value="A-D-PHexomutase_a/b/a-I/II/III"/>
</dbReference>
<gene>
    <name evidence="3" type="ORF">RMSM_05989</name>
</gene>
<comment type="similarity">
    <text evidence="1">Belongs to the phosphohexose mutase family.</text>
</comment>
<dbReference type="GO" id="GO:0016868">
    <property type="term" value="F:intramolecular phosphotransferase activity"/>
    <property type="evidence" value="ECO:0007669"/>
    <property type="project" value="InterPro"/>
</dbReference>
<dbReference type="Gene3D" id="3.40.120.10">
    <property type="entry name" value="Alpha-D-Glucose-1,6-Bisphosphate, subunit A, domain 3"/>
    <property type="match status" value="1"/>
</dbReference>
<feature type="non-terminal residue" evidence="3">
    <location>
        <position position="101"/>
    </location>
</feature>
<evidence type="ECO:0000313" key="4">
    <source>
        <dbReference type="Proteomes" id="UP000011991"/>
    </source>
</evidence>
<comment type="caution">
    <text evidence="3">The sequence shown here is derived from an EMBL/GenBank/DDBJ whole genome shotgun (WGS) entry which is preliminary data.</text>
</comment>
<dbReference type="EC" id="5.4.2.-" evidence="3"/>
<dbReference type="Pfam" id="PF02878">
    <property type="entry name" value="PGM_PMM_I"/>
    <property type="match status" value="1"/>
</dbReference>
<evidence type="ECO:0000313" key="3">
    <source>
        <dbReference type="EMBL" id="EMI17075.1"/>
    </source>
</evidence>
<dbReference type="InterPro" id="IPR005844">
    <property type="entry name" value="A-D-PHexomutase_a/b/a-I"/>
</dbReference>
<name>M5RCG6_9BACT</name>
<feature type="domain" description="Alpha-D-phosphohexomutase alpha/beta/alpha" evidence="2">
    <location>
        <begin position="8"/>
        <end position="87"/>
    </location>
</feature>
<evidence type="ECO:0000256" key="1">
    <source>
        <dbReference type="ARBA" id="ARBA00010231"/>
    </source>
</evidence>
<proteinExistence type="inferred from homology"/>
<organism evidence="3 4">
    <name type="scientific">Rhodopirellula maiorica SM1</name>
    <dbReference type="NCBI Taxonomy" id="1265738"/>
    <lineage>
        <taxon>Bacteria</taxon>
        <taxon>Pseudomonadati</taxon>
        <taxon>Planctomycetota</taxon>
        <taxon>Planctomycetia</taxon>
        <taxon>Pirellulales</taxon>
        <taxon>Pirellulaceae</taxon>
        <taxon>Novipirellula</taxon>
    </lineage>
</organism>